<evidence type="ECO:0000256" key="2">
    <source>
        <dbReference type="ARBA" id="ARBA00023264"/>
    </source>
</evidence>
<name>A0ABM1EN40_PRICU</name>
<feature type="non-terminal residue" evidence="5">
    <location>
        <position position="1"/>
    </location>
</feature>
<dbReference type="Pfam" id="PF01633">
    <property type="entry name" value="Choline_kinase"/>
    <property type="match status" value="1"/>
</dbReference>
<keyword evidence="4" id="KW-1185">Reference proteome</keyword>
<dbReference type="GeneID" id="106813879"/>
<dbReference type="Proteomes" id="UP000695022">
    <property type="component" value="Unplaced"/>
</dbReference>
<keyword evidence="1" id="KW-0443">Lipid metabolism</keyword>
<evidence type="ECO:0000256" key="3">
    <source>
        <dbReference type="ARBA" id="ARBA00038211"/>
    </source>
</evidence>
<organism evidence="4 5">
    <name type="scientific">Priapulus caudatus</name>
    <name type="common">Priapulid worm</name>
    <dbReference type="NCBI Taxonomy" id="37621"/>
    <lineage>
        <taxon>Eukaryota</taxon>
        <taxon>Metazoa</taxon>
        <taxon>Ecdysozoa</taxon>
        <taxon>Scalidophora</taxon>
        <taxon>Priapulida</taxon>
        <taxon>Priapulimorpha</taxon>
        <taxon>Priapulimorphida</taxon>
        <taxon>Priapulidae</taxon>
        <taxon>Priapulus</taxon>
    </lineage>
</organism>
<dbReference type="InterPro" id="IPR011009">
    <property type="entry name" value="Kinase-like_dom_sf"/>
</dbReference>
<dbReference type="Gene3D" id="3.90.1200.10">
    <property type="match status" value="1"/>
</dbReference>
<dbReference type="RefSeq" id="XP_014673611.1">
    <property type="nucleotide sequence ID" value="XM_014818125.1"/>
</dbReference>
<keyword evidence="2" id="KW-1208">Phospholipid metabolism</keyword>
<reference evidence="5" key="1">
    <citation type="submission" date="2025-08" db="UniProtKB">
        <authorList>
            <consortium name="RefSeq"/>
        </authorList>
    </citation>
    <scope>IDENTIFICATION</scope>
</reference>
<dbReference type="PANTHER" id="PTHR22603">
    <property type="entry name" value="CHOLINE/ETHANOALAMINE KINASE"/>
    <property type="match status" value="1"/>
</dbReference>
<proteinExistence type="inferred from homology"/>
<gene>
    <name evidence="5" type="primary">LOC106813879</name>
</gene>
<dbReference type="PANTHER" id="PTHR22603:SF93">
    <property type="entry name" value="RE24176P"/>
    <property type="match status" value="1"/>
</dbReference>
<dbReference type="SUPFAM" id="SSF56112">
    <property type="entry name" value="Protein kinase-like (PK-like)"/>
    <property type="match status" value="1"/>
</dbReference>
<evidence type="ECO:0000256" key="1">
    <source>
        <dbReference type="ARBA" id="ARBA00023209"/>
    </source>
</evidence>
<protein>
    <submittedName>
        <fullName evidence="5">Choline/ethanolamine kinase-like</fullName>
    </submittedName>
</protein>
<comment type="similarity">
    <text evidence="3">Belongs to the choline/ethanolamine kinase family.</text>
</comment>
<accession>A0ABM1EN40</accession>
<keyword evidence="1" id="KW-0444">Lipid biosynthesis</keyword>
<evidence type="ECO:0000313" key="5">
    <source>
        <dbReference type="RefSeq" id="XP_014673611.1"/>
    </source>
</evidence>
<keyword evidence="1" id="KW-0594">Phospholipid biosynthesis</keyword>
<evidence type="ECO:0000313" key="4">
    <source>
        <dbReference type="Proteomes" id="UP000695022"/>
    </source>
</evidence>
<sequence length="288" mass="33212">GGLSNTLYLCSLPSSTVILNNEPRQSRCLHVGELGDPAISAVIAKKMAAVHQLQLPISKTPGWIFDMTSRWLHHVRANSEHLTAHTSKRDNAVLQTLLECDIEGELQYLQDLLCKAESPVVFCHNDVQEGNVLLRDEKGPLIDRLVFIDFEYCSYNYRGFDLANHFCEWRYDYKVTTAPFYKVYMERYPSRKQQLLFIRSYLAEMQANTANEQASDESSAAAAAAAAEEEEERLLVEVKKFSLASQMIWTLWSLVQADIAKIEFDYLRYALERWRQYQRDKRVIETGR</sequence>